<dbReference type="OrthoDB" id="9777890at2"/>
<keyword evidence="1" id="KW-0472">Membrane</keyword>
<reference evidence="3" key="1">
    <citation type="submission" date="2018-09" db="EMBL/GenBank/DDBJ databases">
        <title>Acidovorax cavernicola nov. sp. isolated from Gruta de las Maravillas (Aracena, Spain).</title>
        <authorList>
            <person name="Jurado V."/>
            <person name="Gutierrez-Patricio S."/>
            <person name="Gonzalez-Pimentel J.L."/>
            <person name="Miller A.Z."/>
            <person name="Laiz L."/>
            <person name="Saiz-Jimenez C."/>
        </authorList>
    </citation>
    <scope>NUCLEOTIDE SEQUENCE [LARGE SCALE GENOMIC DNA]</scope>
    <source>
        <strain evidence="3">1011MAR3C25</strain>
    </source>
</reference>
<dbReference type="EMBL" id="QZCG01000004">
    <property type="protein sequence ID" value="RJE86547.1"/>
    <property type="molecule type" value="Genomic_DNA"/>
</dbReference>
<organism evidence="2 3">
    <name type="scientific">Paracoccus onubensis</name>
    <dbReference type="NCBI Taxonomy" id="1675788"/>
    <lineage>
        <taxon>Bacteria</taxon>
        <taxon>Pseudomonadati</taxon>
        <taxon>Pseudomonadota</taxon>
        <taxon>Alphaproteobacteria</taxon>
        <taxon>Rhodobacterales</taxon>
        <taxon>Paracoccaceae</taxon>
        <taxon>Paracoccus</taxon>
    </lineage>
</organism>
<dbReference type="AlphaFoldDB" id="A0A418T029"/>
<evidence type="ECO:0000313" key="3">
    <source>
        <dbReference type="Proteomes" id="UP000284202"/>
    </source>
</evidence>
<evidence type="ECO:0000313" key="2">
    <source>
        <dbReference type="EMBL" id="RJE86547.1"/>
    </source>
</evidence>
<keyword evidence="1" id="KW-1133">Transmembrane helix</keyword>
<dbReference type="Proteomes" id="UP000284202">
    <property type="component" value="Unassembled WGS sequence"/>
</dbReference>
<gene>
    <name evidence="2" type="ORF">D3P04_07470</name>
</gene>
<name>A0A418T029_9RHOB</name>
<accession>A0A418T029</accession>
<comment type="caution">
    <text evidence="2">The sequence shown here is derived from an EMBL/GenBank/DDBJ whole genome shotgun (WGS) entry which is preliminary data.</text>
</comment>
<dbReference type="Gene3D" id="3.40.50.300">
    <property type="entry name" value="P-loop containing nucleotide triphosphate hydrolases"/>
    <property type="match status" value="1"/>
</dbReference>
<feature type="transmembrane region" description="Helical" evidence="1">
    <location>
        <begin position="66"/>
        <end position="90"/>
    </location>
</feature>
<proteinExistence type="predicted"/>
<evidence type="ECO:0000256" key="1">
    <source>
        <dbReference type="SAM" id="Phobius"/>
    </source>
</evidence>
<protein>
    <submittedName>
        <fullName evidence="2">Sulfotransferase</fullName>
    </submittedName>
</protein>
<sequence>MITVAALTASVIALISVLRFMKVEQRASAAIHIAHEAISVISDPDLNDDVKERQARRAALSLVKTVVILLAIAAVAFIAAAVFVVGGDLLGLFSISDTMDIALSWSFIMWSTIGSIALWFLLGRFREKPVQAENSQGDSREEVPYSALDRALHNQAFSSPGLQKGLSRLEDRLWRRRIAATRAERPVLITSLPRAGTTILLELLAGRPQFAAATYRNMPFTLSPLLWGRFSSLFRKAGEKAERAHGDGISVDFDSPEAFEEMIWMTFWRERYRNGQIALWDETDRNPEFETFLSQHMRKIIAGSPGASRYVSKNNANIARLPLLSAAFPRAQIVIPIRDPESQIASLMRQHARFTDLHSRDRFARQYMEGIGHFEFGAALRPIAFPGGPDNTDGAETSAYWLRYWNAAYAHVLESAPQDAIFVDHAALSGHPDEQLPKLAEALSLPDQASLSSAAGMFRAPRPSPDLPDAPADLLKRAKDLHAALLDRAL</sequence>
<keyword evidence="3" id="KW-1185">Reference proteome</keyword>
<keyword evidence="2" id="KW-0808">Transferase</keyword>
<dbReference type="Pfam" id="PF13469">
    <property type="entry name" value="Sulfotransfer_3"/>
    <property type="match status" value="1"/>
</dbReference>
<dbReference type="InterPro" id="IPR027417">
    <property type="entry name" value="P-loop_NTPase"/>
</dbReference>
<feature type="transmembrane region" description="Helical" evidence="1">
    <location>
        <begin position="102"/>
        <end position="122"/>
    </location>
</feature>
<dbReference type="RefSeq" id="WP_119747445.1">
    <property type="nucleotide sequence ID" value="NZ_QZCG01000004.1"/>
</dbReference>
<dbReference type="GO" id="GO:0016740">
    <property type="term" value="F:transferase activity"/>
    <property type="evidence" value="ECO:0007669"/>
    <property type="project" value="UniProtKB-KW"/>
</dbReference>
<keyword evidence="1" id="KW-0812">Transmembrane</keyword>
<dbReference type="SUPFAM" id="SSF52540">
    <property type="entry name" value="P-loop containing nucleoside triphosphate hydrolases"/>
    <property type="match status" value="1"/>
</dbReference>